<dbReference type="EMBL" id="CP019633">
    <property type="protein sequence ID" value="AQQ08550.1"/>
    <property type="molecule type" value="Genomic_DNA"/>
</dbReference>
<dbReference type="AlphaFoldDB" id="A0A1Q2HMF4"/>
<keyword evidence="2" id="KW-1185">Reference proteome</keyword>
<dbReference type="RefSeq" id="WP_123785108.1">
    <property type="nucleotide sequence ID" value="NZ_CP019633.1"/>
</dbReference>
<dbReference type="Proteomes" id="UP000188273">
    <property type="component" value="Chromosome"/>
</dbReference>
<organism evidence="1 2">
    <name type="scientific">Sedimentisphaera cyanobacteriorum</name>
    <dbReference type="NCBI Taxonomy" id="1940790"/>
    <lineage>
        <taxon>Bacteria</taxon>
        <taxon>Pseudomonadati</taxon>
        <taxon>Planctomycetota</taxon>
        <taxon>Phycisphaerae</taxon>
        <taxon>Sedimentisphaerales</taxon>
        <taxon>Sedimentisphaeraceae</taxon>
        <taxon>Sedimentisphaera</taxon>
    </lineage>
</organism>
<accession>A0A1Q2HMF4</accession>
<reference evidence="2" key="1">
    <citation type="submission" date="2017-02" db="EMBL/GenBank/DDBJ databases">
        <title>Comparative genomics and description of representatives of a novel lineage of planctomycetes thriving in anoxic sediments.</title>
        <authorList>
            <person name="Spring S."/>
            <person name="Bunk B."/>
            <person name="Sproer C."/>
            <person name="Klenk H.-P."/>
        </authorList>
    </citation>
    <scope>NUCLEOTIDE SEQUENCE [LARGE SCALE GENOMIC DNA]</scope>
    <source>
        <strain evidence="2">L21-RPul-D3</strain>
    </source>
</reference>
<evidence type="ECO:0008006" key="3">
    <source>
        <dbReference type="Google" id="ProtNLM"/>
    </source>
</evidence>
<protein>
    <recommendedName>
        <fullName evidence="3">Peptidase C-terminal archaeal/bacterial domain-containing protein</fullName>
    </recommendedName>
</protein>
<evidence type="ECO:0000313" key="2">
    <source>
        <dbReference type="Proteomes" id="UP000188273"/>
    </source>
</evidence>
<dbReference type="STRING" id="1940790.L21SP3_00334"/>
<dbReference type="OrthoDB" id="249911at2"/>
<proteinExistence type="predicted"/>
<sequence length="506" mass="57136">MIDNTDISNPDGDWFTFDAVSNHKYRIYHSDIDSANVRIDILDESCSSLLSNTHETTYLPENGEDCRIRVESSVADRFKIGNYYQLVIEDLGYIADEHSDSFDFATPISPDSSTVSGSIDYLTGLNNDEDIFVFDCPGTRLYSFNYHADSTSLKRLKMYNVGYYDVLESFHSDAFSSIELDPNSSFEFSVEEPGAVYLKIYTENSSIGDGEYHFSIEDLGPIGDSFSNDILAPSPISPNQTKAGTVEFSSDGAAPDFFSLQAQKGRIYKIRLYQPFGSEDSRINYAMYENIYESPLIESSIDKYFAAPEDKTYTFRISAYQPLVRNQGGYYEFTIEEAGSFTDNQPNSWNQAMQLPNDGQTFTASIEYSTNLNYDLDYYWFSAPSDGFYTITGTEYISGSLWFRIYGRETHDSQGNFEVSGNNSASYSLDAGEYILKVKHDNPNNQRTGNYEITIDSPPFVCGDLDHPYPLGDLNQDCKTDLLDYSMLAADWLSCTDPNPPCNYMQ</sequence>
<gene>
    <name evidence="1" type="ORF">L21SP3_00334</name>
</gene>
<dbReference type="Gene3D" id="2.60.120.380">
    <property type="match status" value="2"/>
</dbReference>
<name>A0A1Q2HMF4_9BACT</name>
<dbReference type="KEGG" id="pbu:L21SP3_00334"/>
<evidence type="ECO:0000313" key="1">
    <source>
        <dbReference type="EMBL" id="AQQ08550.1"/>
    </source>
</evidence>